<sequence length="68" mass="7535">MRQIGDNVTRLDRWETELNEALPGDARDTTTPASMAATLRKLLTSQRLSAVRNGSCCSGWWTIGSPDR</sequence>
<dbReference type="AlphaFoldDB" id="A0A4P0Y668"/>
<organism evidence="1">
    <name type="scientific">Klebsiella pneumoniae</name>
    <dbReference type="NCBI Taxonomy" id="573"/>
    <lineage>
        <taxon>Bacteria</taxon>
        <taxon>Pseudomonadati</taxon>
        <taxon>Pseudomonadota</taxon>
        <taxon>Gammaproteobacteria</taxon>
        <taxon>Enterobacterales</taxon>
        <taxon>Enterobacteriaceae</taxon>
        <taxon>Klebsiella/Raoultella group</taxon>
        <taxon>Klebsiella</taxon>
        <taxon>Klebsiella pneumoniae complex</taxon>
    </lineage>
</organism>
<protein>
    <submittedName>
        <fullName evidence="1">Beta-lactamase</fullName>
        <ecNumber evidence="1">3.5.2.6</ecNumber>
    </submittedName>
</protein>
<reference evidence="1" key="1">
    <citation type="submission" date="2019-04" db="EMBL/GenBank/DDBJ databases">
        <authorList>
            <consortium name="Pathogen Informatics"/>
        </authorList>
    </citation>
    <scope>NUCLEOTIDE SEQUENCE</scope>
    <source>
        <strain evidence="1">NCTC9183</strain>
    </source>
</reference>
<dbReference type="EMBL" id="CABDVL010000003">
    <property type="protein sequence ID" value="VTM55709.1"/>
    <property type="molecule type" value="Genomic_DNA"/>
</dbReference>
<keyword evidence="1" id="KW-0378">Hydrolase</keyword>
<proteinExistence type="predicted"/>
<dbReference type="Proteomes" id="UP000507695">
    <property type="component" value="Unassembled WGS sequence"/>
</dbReference>
<dbReference type="EC" id="3.5.2.6" evidence="1"/>
<name>A0A4P0Y668_KLEPN</name>
<accession>A0A4P0Y668</accession>
<dbReference type="SUPFAM" id="SSF56601">
    <property type="entry name" value="beta-lactamase/transpeptidase-like"/>
    <property type="match status" value="1"/>
</dbReference>
<dbReference type="InterPro" id="IPR012338">
    <property type="entry name" value="Beta-lactam/transpept-like"/>
</dbReference>
<dbReference type="GO" id="GO:0008800">
    <property type="term" value="F:beta-lactamase activity"/>
    <property type="evidence" value="ECO:0007669"/>
    <property type="project" value="UniProtKB-EC"/>
</dbReference>
<gene>
    <name evidence="1" type="primary">bla_2</name>
    <name evidence="1" type="ORF">NCTC9183_03668</name>
</gene>
<evidence type="ECO:0000313" key="1">
    <source>
        <dbReference type="EMBL" id="VTM55709.1"/>
    </source>
</evidence>
<dbReference type="Gene3D" id="3.40.710.10">
    <property type="entry name" value="DD-peptidase/beta-lactamase superfamily"/>
    <property type="match status" value="1"/>
</dbReference>